<gene>
    <name evidence="1" type="ORF">I7I51_08408</name>
</gene>
<sequence length="170" mass="18805">MSTSLFVQVHMNKVDFDSFADGQLKRSVGTRNLNSCTAVAFVSGKGVILAHISPLPGLTNDPDVSEKHVRGKMAEFLDLYIGKKCFRLEPNIKKAGIFCGIYMGQIALPDQVKFIESVLLENLEDNPRPRVISYLINPGGHSRAAEGIVFIDGRHPTPKVFVEDTDQGWF</sequence>
<dbReference type="VEuPathDB" id="FungiDB:I7I51_08408"/>
<protein>
    <submittedName>
        <fullName evidence="1">Uncharacterized protein</fullName>
    </submittedName>
</protein>
<dbReference type="AlphaFoldDB" id="A0A8A1M463"/>
<dbReference type="OrthoDB" id="5368615at2759"/>
<evidence type="ECO:0000313" key="1">
    <source>
        <dbReference type="EMBL" id="QSS58977.1"/>
    </source>
</evidence>
<dbReference type="EMBL" id="CP069109">
    <property type="protein sequence ID" value="QSS58977.1"/>
    <property type="molecule type" value="Genomic_DNA"/>
</dbReference>
<evidence type="ECO:0000313" key="2">
    <source>
        <dbReference type="Proteomes" id="UP000663671"/>
    </source>
</evidence>
<organism evidence="1 2">
    <name type="scientific">Ajellomyces capsulatus</name>
    <name type="common">Darling's disease fungus</name>
    <name type="synonym">Histoplasma capsulatum</name>
    <dbReference type="NCBI Taxonomy" id="5037"/>
    <lineage>
        <taxon>Eukaryota</taxon>
        <taxon>Fungi</taxon>
        <taxon>Dikarya</taxon>
        <taxon>Ascomycota</taxon>
        <taxon>Pezizomycotina</taxon>
        <taxon>Eurotiomycetes</taxon>
        <taxon>Eurotiomycetidae</taxon>
        <taxon>Onygenales</taxon>
        <taxon>Ajellomycetaceae</taxon>
        <taxon>Histoplasma</taxon>
    </lineage>
</organism>
<proteinExistence type="predicted"/>
<reference evidence="1" key="1">
    <citation type="submission" date="2021-01" db="EMBL/GenBank/DDBJ databases">
        <title>Chromosome-level genome assembly of a human fungal pathogen reveals clustering of transcriptionally co-regulated genes.</title>
        <authorList>
            <person name="Voorhies M."/>
            <person name="Cohen S."/>
            <person name="Shea T.P."/>
            <person name="Petrus S."/>
            <person name="Munoz J.F."/>
            <person name="Poplawski S."/>
            <person name="Goldman W.E."/>
            <person name="Michael T."/>
            <person name="Cuomo C.A."/>
            <person name="Sil A."/>
            <person name="Beyhan S."/>
        </authorList>
    </citation>
    <scope>NUCLEOTIDE SEQUENCE</scope>
    <source>
        <strain evidence="1">WU24</strain>
    </source>
</reference>
<accession>A0A8A1M463</accession>
<dbReference type="Proteomes" id="UP000663671">
    <property type="component" value="Chromosome 2"/>
</dbReference>
<name>A0A8A1M463_AJECA</name>